<comment type="caution">
    <text evidence="1">The sequence shown here is derived from an EMBL/GenBank/DDBJ whole genome shotgun (WGS) entry which is preliminary data.</text>
</comment>
<dbReference type="EMBL" id="QJKJ01004359">
    <property type="protein sequence ID" value="RDX94501.1"/>
    <property type="molecule type" value="Genomic_DNA"/>
</dbReference>
<name>A0A371GVC9_MUCPR</name>
<feature type="non-terminal residue" evidence="1">
    <location>
        <position position="1"/>
    </location>
</feature>
<gene>
    <name evidence="1" type="ORF">CR513_23108</name>
</gene>
<reference evidence="1" key="1">
    <citation type="submission" date="2018-05" db="EMBL/GenBank/DDBJ databases">
        <title>Draft genome of Mucuna pruriens seed.</title>
        <authorList>
            <person name="Nnadi N.E."/>
            <person name="Vos R."/>
            <person name="Hasami M.H."/>
            <person name="Devisetty U.K."/>
            <person name="Aguiy J.C."/>
        </authorList>
    </citation>
    <scope>NUCLEOTIDE SEQUENCE [LARGE SCALE GENOMIC DNA]</scope>
    <source>
        <strain evidence="1">JCA_2017</strain>
    </source>
</reference>
<accession>A0A371GVC9</accession>
<dbReference type="Proteomes" id="UP000257109">
    <property type="component" value="Unassembled WGS sequence"/>
</dbReference>
<protein>
    <submittedName>
        <fullName evidence="1">Uncharacterized protein</fullName>
    </submittedName>
</protein>
<dbReference type="AlphaFoldDB" id="A0A371GVC9"/>
<keyword evidence="2" id="KW-1185">Reference proteome</keyword>
<proteinExistence type="predicted"/>
<evidence type="ECO:0000313" key="1">
    <source>
        <dbReference type="EMBL" id="RDX94501.1"/>
    </source>
</evidence>
<sequence length="132" mass="15531">MFKQPWTNIEVLQISKTRALLPRQIELLIRSLSQLWWSISTVAHYEKMDKELQRPLSTYANDSSSASINDNDIYYNIVGDKDDKENKFIHSTRIHPTLIEMPMLLAKEAMEKSLEEKVVQLMNNHEEKKEQL</sequence>
<evidence type="ECO:0000313" key="2">
    <source>
        <dbReference type="Proteomes" id="UP000257109"/>
    </source>
</evidence>
<organism evidence="1 2">
    <name type="scientific">Mucuna pruriens</name>
    <name type="common">Velvet bean</name>
    <name type="synonym">Dolichos pruriens</name>
    <dbReference type="NCBI Taxonomy" id="157652"/>
    <lineage>
        <taxon>Eukaryota</taxon>
        <taxon>Viridiplantae</taxon>
        <taxon>Streptophyta</taxon>
        <taxon>Embryophyta</taxon>
        <taxon>Tracheophyta</taxon>
        <taxon>Spermatophyta</taxon>
        <taxon>Magnoliopsida</taxon>
        <taxon>eudicotyledons</taxon>
        <taxon>Gunneridae</taxon>
        <taxon>Pentapetalae</taxon>
        <taxon>rosids</taxon>
        <taxon>fabids</taxon>
        <taxon>Fabales</taxon>
        <taxon>Fabaceae</taxon>
        <taxon>Papilionoideae</taxon>
        <taxon>50 kb inversion clade</taxon>
        <taxon>NPAAA clade</taxon>
        <taxon>indigoferoid/millettioid clade</taxon>
        <taxon>Phaseoleae</taxon>
        <taxon>Mucuna</taxon>
    </lineage>
</organism>